<keyword evidence="3 4" id="KW-0067">ATP-binding</keyword>
<dbReference type="Proteomes" id="UP000265566">
    <property type="component" value="Chromosome 7"/>
</dbReference>
<dbReference type="SUPFAM" id="SSF53067">
    <property type="entry name" value="Actin-like ATPase domain"/>
    <property type="match status" value="2"/>
</dbReference>
<evidence type="ECO:0000313" key="5">
    <source>
        <dbReference type="EMBL" id="ABD28701.1"/>
    </source>
</evidence>
<reference evidence="8" key="5">
    <citation type="submission" date="2015-04" db="UniProtKB">
        <authorList>
            <consortium name="EnsemblPlants"/>
        </authorList>
    </citation>
    <scope>IDENTIFICATION</scope>
    <source>
        <strain evidence="8">cv. Jemalong A17</strain>
    </source>
</reference>
<sequence>MAKKYEGPAIGIDLGTTYSCVAVWQENINRAEIIHNDQGNGTTPSVVAFTDSLRLISNAAKNQAAANPTNTIFDAKRLIGRKYSDSIIQDDINLWPFKVVAGTDDNPMILVKYKGEEKRFVAEEISSMILSKMHDIAEKFLELPVKNAVITVPAYFNDSQRKATKDAGIIAGLNVMRIINEPTAAALAYGIQKGGNFVGKRNIFIFDLGGGTFDVSLLTLKDDKFEVKATAGDTHLGGEDFDNRMVNYFANELKRKNNLDISGNPKALRKLRTACERAKRTLSFDIETTIDVDAICQGIDFCSPVTRAKFEQINIDLFEKCMEIVGSCLRDANMVKSSVDDIVLIGGSSRIPKVHQLLQEFFKGKDLCMSINPDEAVAYGAAVQAALLIEGIENVPDFILQDITPLSLGISTKGDIMSVVIPRNTPIPAKMTEERCKTSVDNQFGVSINVYEGERIKASENNLLGLFSLLIPRAPRGLRIKVCFAIDADGILNVTAEEETTGNKKEITITNVNGRLSTEEIERMIQEAENFKVEDLKFQMRARAMNALDDYLYKMSKVMEDNNVSSMVTPADKTKINSAIMNGKSLIDNHGNQHKEACVFVDFLKELQGIFEAMLNKINKGSKIKLEQ</sequence>
<dbReference type="Gene3D" id="3.90.640.10">
    <property type="entry name" value="Actin, Chain A, domain 4"/>
    <property type="match status" value="1"/>
</dbReference>
<dbReference type="GO" id="GO:0042026">
    <property type="term" value="P:protein refolding"/>
    <property type="evidence" value="ECO:0000318"/>
    <property type="project" value="GO_Central"/>
</dbReference>
<dbReference type="EMBL" id="AC149204">
    <property type="protein sequence ID" value="ABD28701.1"/>
    <property type="molecule type" value="Genomic_DNA"/>
</dbReference>
<dbReference type="FunFam" id="3.30.30.30:FF:000001">
    <property type="entry name" value="heat shock 70 kDa protein-like"/>
    <property type="match status" value="1"/>
</dbReference>
<evidence type="ECO:0000256" key="2">
    <source>
        <dbReference type="ARBA" id="ARBA00022741"/>
    </source>
</evidence>
<dbReference type="STRING" id="3880.Q2HUD3"/>
<dbReference type="HOGENOM" id="CLU_005965_2_1_1"/>
<comment type="similarity">
    <text evidence="1 4">Belongs to the heat shock protein 70 family.</text>
</comment>
<dbReference type="OrthoDB" id="3789372at2759"/>
<dbReference type="PaxDb" id="3880-AES80227"/>
<dbReference type="Gene3D" id="2.60.34.10">
    <property type="entry name" value="Substrate Binding Domain Of DNAk, Chain A, domain 1"/>
    <property type="match status" value="1"/>
</dbReference>
<dbReference type="FunFam" id="3.90.640.10:FF:000002">
    <property type="entry name" value="Heat shock 70 kDa"/>
    <property type="match status" value="1"/>
</dbReference>
<dbReference type="PROSITE" id="PS00297">
    <property type="entry name" value="HSP70_1"/>
    <property type="match status" value="1"/>
</dbReference>
<dbReference type="GO" id="GO:0005737">
    <property type="term" value="C:cytoplasm"/>
    <property type="evidence" value="ECO:0000318"/>
    <property type="project" value="GO_Central"/>
</dbReference>
<dbReference type="InterPro" id="IPR029048">
    <property type="entry name" value="HSP70_C_sf"/>
</dbReference>
<dbReference type="PRINTS" id="PR00301">
    <property type="entry name" value="HEATSHOCK70"/>
</dbReference>
<dbReference type="PROSITE" id="PS00329">
    <property type="entry name" value="HSP70_2"/>
    <property type="match status" value="1"/>
</dbReference>
<evidence type="ECO:0000256" key="4">
    <source>
        <dbReference type="RuleBase" id="RU003322"/>
    </source>
</evidence>
<dbReference type="Gramene" id="rna41539">
    <property type="protein sequence ID" value="RHN46994.1"/>
    <property type="gene ID" value="gene41539"/>
</dbReference>
<dbReference type="GO" id="GO:0140662">
    <property type="term" value="F:ATP-dependent protein folding chaperone"/>
    <property type="evidence" value="ECO:0007669"/>
    <property type="project" value="InterPro"/>
</dbReference>
<proteinExistence type="inferred from homology"/>
<dbReference type="EMBL" id="CM001223">
    <property type="protein sequence ID" value="AES80227.1"/>
    <property type="molecule type" value="Genomic_DNA"/>
</dbReference>
<dbReference type="KEGG" id="mtr:11430131"/>
<dbReference type="GO" id="GO:0016887">
    <property type="term" value="F:ATP hydrolysis activity"/>
    <property type="evidence" value="ECO:0000318"/>
    <property type="project" value="GO_Central"/>
</dbReference>
<reference evidence="6 9" key="3">
    <citation type="journal article" date="2011" name="Nature">
        <title>The Medicago genome provides insight into the evolution of rhizobial symbioses.</title>
        <authorList>
            <person name="Young N.D."/>
            <person name="Debelle F."/>
            <person name="Oldroyd G.E."/>
            <person name="Geurts R."/>
            <person name="Cannon S.B."/>
            <person name="Udvardi M.K."/>
            <person name="Benedito V.A."/>
            <person name="Mayer K.F."/>
            <person name="Gouzy J."/>
            <person name="Schoof H."/>
            <person name="Van de Peer Y."/>
            <person name="Proost S."/>
            <person name="Cook D.R."/>
            <person name="Meyers B.C."/>
            <person name="Spannagl M."/>
            <person name="Cheung F."/>
            <person name="De Mita S."/>
            <person name="Krishnakumar V."/>
            <person name="Gundlach H."/>
            <person name="Zhou S."/>
            <person name="Mudge J."/>
            <person name="Bharti A.K."/>
            <person name="Murray J.D."/>
            <person name="Naoumkina M.A."/>
            <person name="Rosen B."/>
            <person name="Silverstein K.A."/>
            <person name="Tang H."/>
            <person name="Rombauts S."/>
            <person name="Zhao P.X."/>
            <person name="Zhou P."/>
            <person name="Barbe V."/>
            <person name="Bardou P."/>
            <person name="Bechner M."/>
            <person name="Bellec A."/>
            <person name="Berger A."/>
            <person name="Berges H."/>
            <person name="Bidwell S."/>
            <person name="Bisseling T."/>
            <person name="Choisne N."/>
            <person name="Couloux A."/>
            <person name="Denny R."/>
            <person name="Deshpande S."/>
            <person name="Dai X."/>
            <person name="Doyle J.J."/>
            <person name="Dudez A.M."/>
            <person name="Farmer A.D."/>
            <person name="Fouteau S."/>
            <person name="Franken C."/>
            <person name="Gibelin C."/>
            <person name="Gish J."/>
            <person name="Goldstein S."/>
            <person name="Gonzalez A.J."/>
            <person name="Green P.J."/>
            <person name="Hallab A."/>
            <person name="Hartog M."/>
            <person name="Hua A."/>
            <person name="Humphray S.J."/>
            <person name="Jeong D.H."/>
            <person name="Jing Y."/>
            <person name="Jocker A."/>
            <person name="Kenton S.M."/>
            <person name="Kim D.J."/>
            <person name="Klee K."/>
            <person name="Lai H."/>
            <person name="Lang C."/>
            <person name="Lin S."/>
            <person name="Macmil S.L."/>
            <person name="Magdelenat G."/>
            <person name="Matthews L."/>
            <person name="McCorrison J."/>
            <person name="Monaghan E.L."/>
            <person name="Mun J.H."/>
            <person name="Najar F.Z."/>
            <person name="Nicholson C."/>
            <person name="Noirot C."/>
            <person name="O'Bleness M."/>
            <person name="Paule C.R."/>
            <person name="Poulain J."/>
            <person name="Prion F."/>
            <person name="Qin B."/>
            <person name="Qu C."/>
            <person name="Retzel E.F."/>
            <person name="Riddle C."/>
            <person name="Sallet E."/>
            <person name="Samain S."/>
            <person name="Samson N."/>
            <person name="Sanders I."/>
            <person name="Saurat O."/>
            <person name="Scarpelli C."/>
            <person name="Schiex T."/>
            <person name="Segurens B."/>
            <person name="Severin A.J."/>
            <person name="Sherrier D.J."/>
            <person name="Shi R."/>
            <person name="Sims S."/>
            <person name="Singer S.R."/>
            <person name="Sinharoy S."/>
            <person name="Sterck L."/>
            <person name="Viollet A."/>
            <person name="Wang B.B."/>
            <person name="Wang K."/>
            <person name="Wang M."/>
            <person name="Wang X."/>
            <person name="Warfsmann J."/>
            <person name="Weissenbach J."/>
            <person name="White D.D."/>
            <person name="White J.D."/>
            <person name="Wiley G.B."/>
            <person name="Wincker P."/>
            <person name="Xing Y."/>
            <person name="Yang L."/>
            <person name="Yao Z."/>
            <person name="Ying F."/>
            <person name="Zhai J."/>
            <person name="Zhou L."/>
            <person name="Zuber A."/>
            <person name="Denarie J."/>
            <person name="Dixon R.A."/>
            <person name="May G.D."/>
            <person name="Schwartz D.C."/>
            <person name="Rogers J."/>
            <person name="Quetier F."/>
            <person name="Town C.D."/>
            <person name="Roe B.A."/>
        </authorList>
    </citation>
    <scope>NUCLEOTIDE SEQUENCE [LARGE SCALE GENOMIC DNA]</scope>
    <source>
        <strain evidence="6">A17</strain>
        <strain evidence="8 9">cv. Jemalong A17</strain>
    </source>
</reference>
<gene>
    <name evidence="8" type="primary">11430131</name>
    <name evidence="6" type="ordered locus">MTR_7g078210</name>
    <name evidence="5" type="ORF">MtrDRAFT_AC149204g5v2</name>
    <name evidence="7" type="ORF">MtrunA17_Chr7g0248151</name>
</gene>
<dbReference type="eggNOG" id="KOG0101">
    <property type="taxonomic scope" value="Eukaryota"/>
</dbReference>
<dbReference type="GO" id="GO:0044183">
    <property type="term" value="F:protein folding chaperone"/>
    <property type="evidence" value="ECO:0000318"/>
    <property type="project" value="GO_Central"/>
</dbReference>
<dbReference type="InterPro" id="IPR043129">
    <property type="entry name" value="ATPase_NBD"/>
</dbReference>
<dbReference type="EnsemblPlants" id="AES80227">
    <property type="protein sequence ID" value="AES80227"/>
    <property type="gene ID" value="MTR_7g078210"/>
</dbReference>
<accession>Q2HUD3</accession>
<dbReference type="InterPro" id="IPR029047">
    <property type="entry name" value="HSP70_peptide-bd_sf"/>
</dbReference>
<dbReference type="FunFam" id="2.60.34.10:FF:000012">
    <property type="entry name" value="Heat shock 70 kDa protein"/>
    <property type="match status" value="1"/>
</dbReference>
<dbReference type="Gene3D" id="1.20.1270.10">
    <property type="match status" value="1"/>
</dbReference>
<dbReference type="GO" id="GO:0005524">
    <property type="term" value="F:ATP binding"/>
    <property type="evidence" value="ECO:0007669"/>
    <property type="project" value="UniProtKB-KW"/>
</dbReference>
<evidence type="ECO:0000313" key="8">
    <source>
        <dbReference type="EnsemblPlants" id="AES80227"/>
    </source>
</evidence>
<reference evidence="7" key="6">
    <citation type="journal article" date="2018" name="Nat. Plants">
        <title>Whole-genome landscape of Medicago truncatula symbiotic genes.</title>
        <authorList>
            <person name="Pecrix Y."/>
            <person name="Gamas P."/>
            <person name="Carrere S."/>
        </authorList>
    </citation>
    <scope>NUCLEOTIDE SEQUENCE</scope>
    <source>
        <tissue evidence="7">Leaves</tissue>
    </source>
</reference>
<keyword evidence="9" id="KW-1185">Reference proteome</keyword>
<reference evidence="5" key="1">
    <citation type="submission" date="2004-05" db="EMBL/GenBank/DDBJ databases">
        <authorList>
            <person name="Town C.D."/>
        </authorList>
    </citation>
    <scope>NUCLEOTIDE SEQUENCE</scope>
</reference>
<dbReference type="SUPFAM" id="SSF100920">
    <property type="entry name" value="Heat shock protein 70kD (HSP70), peptide-binding domain"/>
    <property type="match status" value="1"/>
</dbReference>
<dbReference type="InterPro" id="IPR018181">
    <property type="entry name" value="Heat_shock_70_CS"/>
</dbReference>
<dbReference type="PROSITE" id="PS01036">
    <property type="entry name" value="HSP70_3"/>
    <property type="match status" value="1"/>
</dbReference>
<dbReference type="AlphaFoldDB" id="Q2HUD3"/>
<organism evidence="5">
    <name type="scientific">Medicago truncatula</name>
    <name type="common">Barrel medic</name>
    <name type="synonym">Medicago tribuloides</name>
    <dbReference type="NCBI Taxonomy" id="3880"/>
    <lineage>
        <taxon>Eukaryota</taxon>
        <taxon>Viridiplantae</taxon>
        <taxon>Streptophyta</taxon>
        <taxon>Embryophyta</taxon>
        <taxon>Tracheophyta</taxon>
        <taxon>Spermatophyta</taxon>
        <taxon>Magnoliopsida</taxon>
        <taxon>eudicotyledons</taxon>
        <taxon>Gunneridae</taxon>
        <taxon>Pentapetalae</taxon>
        <taxon>rosids</taxon>
        <taxon>fabids</taxon>
        <taxon>Fabales</taxon>
        <taxon>Fabaceae</taxon>
        <taxon>Papilionoideae</taxon>
        <taxon>50 kb inversion clade</taxon>
        <taxon>NPAAA clade</taxon>
        <taxon>Hologalegina</taxon>
        <taxon>IRL clade</taxon>
        <taxon>Trifolieae</taxon>
        <taxon>Medicago</taxon>
    </lineage>
</organism>
<evidence type="ECO:0000313" key="6">
    <source>
        <dbReference type="EMBL" id="AES80227.1"/>
    </source>
</evidence>
<evidence type="ECO:0000313" key="9">
    <source>
        <dbReference type="Proteomes" id="UP000002051"/>
    </source>
</evidence>
<evidence type="ECO:0000256" key="3">
    <source>
        <dbReference type="ARBA" id="ARBA00022840"/>
    </source>
</evidence>
<dbReference type="InterPro" id="IPR013126">
    <property type="entry name" value="Hsp_70_fam"/>
</dbReference>
<dbReference type="Proteomes" id="UP000002051">
    <property type="component" value="Unassembled WGS sequence"/>
</dbReference>
<reference evidence="5" key="2">
    <citation type="submission" date="2007-03" db="EMBL/GenBank/DDBJ databases">
        <authorList>
            <consortium name="The International Medicago Genome Annotation Group"/>
        </authorList>
    </citation>
    <scope>NUCLEOTIDE SEQUENCE</scope>
</reference>
<dbReference type="Pfam" id="PF00012">
    <property type="entry name" value="HSP70"/>
    <property type="match status" value="1"/>
</dbReference>
<dbReference type="FunFam" id="3.30.420.40:FF:000026">
    <property type="entry name" value="Heat shock protein 70"/>
    <property type="match status" value="1"/>
</dbReference>
<name>Q2HUD3_MEDTR</name>
<dbReference type="GO" id="GO:0031072">
    <property type="term" value="F:heat shock protein binding"/>
    <property type="evidence" value="ECO:0000318"/>
    <property type="project" value="GO_Central"/>
</dbReference>
<keyword evidence="2 4" id="KW-0547">Nucleotide-binding</keyword>
<dbReference type="SUPFAM" id="SSF100934">
    <property type="entry name" value="Heat shock protein 70kD (HSP70), C-terminal subdomain"/>
    <property type="match status" value="1"/>
</dbReference>
<dbReference type="EMBL" id="PSQE01000007">
    <property type="protein sequence ID" value="RHN46994.1"/>
    <property type="molecule type" value="Genomic_DNA"/>
</dbReference>
<reference evidence="6 9" key="4">
    <citation type="journal article" date="2014" name="BMC Genomics">
        <title>An improved genome release (version Mt4.0) for the model legume Medicago truncatula.</title>
        <authorList>
            <person name="Tang H."/>
            <person name="Krishnakumar V."/>
            <person name="Bidwell S."/>
            <person name="Rosen B."/>
            <person name="Chan A."/>
            <person name="Zhou S."/>
            <person name="Gentzbittel L."/>
            <person name="Childs K.L."/>
            <person name="Yandell M."/>
            <person name="Gundlach H."/>
            <person name="Mayer K.F."/>
            <person name="Schwartz D.C."/>
            <person name="Town C.D."/>
        </authorList>
    </citation>
    <scope>GENOME REANNOTATION</scope>
    <source>
        <strain evidence="8 9">cv. Jemalong A17</strain>
    </source>
</reference>
<dbReference type="Gene3D" id="3.30.420.40">
    <property type="match status" value="2"/>
</dbReference>
<evidence type="ECO:0000313" key="7">
    <source>
        <dbReference type="EMBL" id="RHN46994.1"/>
    </source>
</evidence>
<dbReference type="Gene3D" id="3.30.30.30">
    <property type="match status" value="1"/>
</dbReference>
<dbReference type="PANTHER" id="PTHR19375">
    <property type="entry name" value="HEAT SHOCK PROTEIN 70KDA"/>
    <property type="match status" value="1"/>
</dbReference>
<protein>
    <submittedName>
        <fullName evidence="6">Heat shock cognate 70 kDa protein</fullName>
    </submittedName>
    <submittedName>
        <fullName evidence="5">Heat shock protein Hsp70</fullName>
    </submittedName>
    <submittedName>
        <fullName evidence="7">Putative Heat shock protein 70 family</fullName>
    </submittedName>
</protein>
<evidence type="ECO:0000256" key="1">
    <source>
        <dbReference type="ARBA" id="ARBA00007381"/>
    </source>
</evidence>
<keyword evidence="5" id="KW-0346">Stress response</keyword>